<keyword evidence="2" id="KW-1003">Cell membrane</keyword>
<gene>
    <name evidence="7" type="ORF">SDC9_170564</name>
</gene>
<reference evidence="7" key="1">
    <citation type="submission" date="2019-08" db="EMBL/GenBank/DDBJ databases">
        <authorList>
            <person name="Kucharzyk K."/>
            <person name="Murdoch R.W."/>
            <person name="Higgins S."/>
            <person name="Loffler F."/>
        </authorList>
    </citation>
    <scope>NUCLEOTIDE SEQUENCE</scope>
</reference>
<dbReference type="GO" id="GO:0005886">
    <property type="term" value="C:plasma membrane"/>
    <property type="evidence" value="ECO:0007669"/>
    <property type="project" value="UniProtKB-SubCell"/>
</dbReference>
<dbReference type="AlphaFoldDB" id="A0A645GAM0"/>
<comment type="subcellular location">
    <subcellularLocation>
        <location evidence="1">Cell membrane</location>
        <topology evidence="1">Multi-pass membrane protein</topology>
    </subcellularLocation>
</comment>
<evidence type="ECO:0000256" key="1">
    <source>
        <dbReference type="ARBA" id="ARBA00004651"/>
    </source>
</evidence>
<dbReference type="EMBL" id="VSSQ01071605">
    <property type="protein sequence ID" value="MPN23176.1"/>
    <property type="molecule type" value="Genomic_DNA"/>
</dbReference>
<keyword evidence="4 6" id="KW-1133">Transmembrane helix</keyword>
<proteinExistence type="predicted"/>
<evidence type="ECO:0000256" key="6">
    <source>
        <dbReference type="SAM" id="Phobius"/>
    </source>
</evidence>
<accession>A0A645GAM0</accession>
<sequence length="159" mass="16964">MGILLVFVATAVVYILLFKTQWGYEIRSVGMSEQGAKYAGVNVPRVMIVTMTCSGMLAALAGSMEILGVQHRLMENFMVGYGYDAIPVALLGGLHPVGTLIAALFFGALRNGANAMQIAVNIPVPIIYMVQGLAIIGILAVSSIRTIFFANRRKGATAR</sequence>
<evidence type="ECO:0000313" key="7">
    <source>
        <dbReference type="EMBL" id="MPN23176.1"/>
    </source>
</evidence>
<evidence type="ECO:0000256" key="2">
    <source>
        <dbReference type="ARBA" id="ARBA00022475"/>
    </source>
</evidence>
<evidence type="ECO:0000256" key="5">
    <source>
        <dbReference type="ARBA" id="ARBA00023136"/>
    </source>
</evidence>
<protein>
    <recommendedName>
        <fullName evidence="8">Ribose import permease protein RbsC</fullName>
    </recommendedName>
</protein>
<feature type="transmembrane region" description="Helical" evidence="6">
    <location>
        <begin position="47"/>
        <end position="69"/>
    </location>
</feature>
<comment type="caution">
    <text evidence="7">The sequence shown here is derived from an EMBL/GenBank/DDBJ whole genome shotgun (WGS) entry which is preliminary data.</text>
</comment>
<dbReference type="Pfam" id="PF02653">
    <property type="entry name" value="BPD_transp_2"/>
    <property type="match status" value="1"/>
</dbReference>
<evidence type="ECO:0000256" key="4">
    <source>
        <dbReference type="ARBA" id="ARBA00022989"/>
    </source>
</evidence>
<feature type="transmembrane region" description="Helical" evidence="6">
    <location>
        <begin position="81"/>
        <end position="106"/>
    </location>
</feature>
<keyword evidence="3 6" id="KW-0812">Transmembrane</keyword>
<evidence type="ECO:0008006" key="8">
    <source>
        <dbReference type="Google" id="ProtNLM"/>
    </source>
</evidence>
<dbReference type="PANTHER" id="PTHR47089:SF1">
    <property type="entry name" value="GUANOSINE ABC TRANSPORTER PERMEASE PROTEIN NUPP"/>
    <property type="match status" value="1"/>
</dbReference>
<feature type="transmembrane region" description="Helical" evidence="6">
    <location>
        <begin position="126"/>
        <end position="150"/>
    </location>
</feature>
<organism evidence="7">
    <name type="scientific">bioreactor metagenome</name>
    <dbReference type="NCBI Taxonomy" id="1076179"/>
    <lineage>
        <taxon>unclassified sequences</taxon>
        <taxon>metagenomes</taxon>
        <taxon>ecological metagenomes</taxon>
    </lineage>
</organism>
<dbReference type="CDD" id="cd06580">
    <property type="entry name" value="TM_PBP1_transp_TpRbsC_like"/>
    <property type="match status" value="1"/>
</dbReference>
<dbReference type="PANTHER" id="PTHR47089">
    <property type="entry name" value="ABC TRANSPORTER, PERMEASE PROTEIN"/>
    <property type="match status" value="1"/>
</dbReference>
<dbReference type="InterPro" id="IPR001851">
    <property type="entry name" value="ABC_transp_permease"/>
</dbReference>
<evidence type="ECO:0000256" key="3">
    <source>
        <dbReference type="ARBA" id="ARBA00022692"/>
    </source>
</evidence>
<name>A0A645GAM0_9ZZZZ</name>
<dbReference type="GO" id="GO:0022857">
    <property type="term" value="F:transmembrane transporter activity"/>
    <property type="evidence" value="ECO:0007669"/>
    <property type="project" value="InterPro"/>
</dbReference>
<keyword evidence="5 6" id="KW-0472">Membrane</keyword>